<sequence length="443" mass="46820">MYRKNWKIFFCMAVLIACFSSSAQSAARKASQYSTDDATKTNDAADKATGAADKAAGAVDGATGAADKAAGAVDGVTGAVDGVTGAVDGAAGAVDGAAGAVDGAAGAVDGATGAVDGATDAVDGATDAADGATDAVDGATGAVDGAAGAADGATDAADGATDAADKATDAMNKAIDSEVEKASVADPASLSFQGMIHSREFILENQKALFKDYDLDTLLQSIQMVLEKNDIKDVQKQFHQLFDKENSFVYSCSAENAALDENWQAAKERMVQEYDTQNNQKTVADVKSHDYESHLQEAQERLEKMHEKSNHAESSQGKDDPLLSPKALYKKGYDLILSAKYAEAEKAFCAFQHRYQKDPLNDEVSFLLAESLLGQKRYHEAAQVYLTAWYADKKKLYTSEVLLKLARSMVALDQNKEVCADLAKKSTYHNNTLGAVFCKSLNL</sequence>
<evidence type="ECO:0000256" key="2">
    <source>
        <dbReference type="SAM" id="SignalP"/>
    </source>
</evidence>
<proteinExistence type="predicted"/>
<comment type="caution">
    <text evidence="3">The sequence shown here is derived from an EMBL/GenBank/DDBJ whole genome shotgun (WGS) entry which is preliminary data.</text>
</comment>
<dbReference type="Gene3D" id="1.25.40.10">
    <property type="entry name" value="Tetratricopeptide repeat domain"/>
    <property type="match status" value="1"/>
</dbReference>
<dbReference type="Gene3D" id="1.20.120.330">
    <property type="entry name" value="Nucleotidyltransferases domain 2"/>
    <property type="match status" value="1"/>
</dbReference>
<feature type="region of interest" description="Disordered" evidence="1">
    <location>
        <begin position="299"/>
        <end position="323"/>
    </location>
</feature>
<organism evidence="3 4">
    <name type="scientific">Bartonella japonica</name>
    <dbReference type="NCBI Taxonomy" id="357761"/>
    <lineage>
        <taxon>Bacteria</taxon>
        <taxon>Pseudomonadati</taxon>
        <taxon>Pseudomonadota</taxon>
        <taxon>Alphaproteobacteria</taxon>
        <taxon>Hyphomicrobiales</taxon>
        <taxon>Bartonellaceae</taxon>
        <taxon>Bartonella</taxon>
    </lineage>
</organism>
<dbReference type="Proteomes" id="UP001549112">
    <property type="component" value="Unassembled WGS sequence"/>
</dbReference>
<dbReference type="RefSeq" id="WP_354187277.1">
    <property type="nucleotide sequence ID" value="NZ_JBEPLT010000017.1"/>
</dbReference>
<evidence type="ECO:0000256" key="1">
    <source>
        <dbReference type="SAM" id="MobiDB-lite"/>
    </source>
</evidence>
<evidence type="ECO:0000313" key="3">
    <source>
        <dbReference type="EMBL" id="MET3560694.1"/>
    </source>
</evidence>
<feature type="signal peptide" evidence="2">
    <location>
        <begin position="1"/>
        <end position="26"/>
    </location>
</feature>
<feature type="compositionally biased region" description="Basic and acidic residues" evidence="1">
    <location>
        <begin position="299"/>
        <end position="321"/>
    </location>
</feature>
<gene>
    <name evidence="3" type="ORF">ABID39_001402</name>
</gene>
<dbReference type="PROSITE" id="PS51257">
    <property type="entry name" value="PROKAR_LIPOPROTEIN"/>
    <property type="match status" value="1"/>
</dbReference>
<reference evidence="3 4" key="1">
    <citation type="submission" date="2024-06" db="EMBL/GenBank/DDBJ databases">
        <title>Genomic Encyclopedia of Type Strains, Phase IV (KMG-IV): sequencing the most valuable type-strain genomes for metagenomic binning, comparative biology and taxonomic classification.</title>
        <authorList>
            <person name="Goeker M."/>
        </authorList>
    </citation>
    <scope>NUCLEOTIDE SEQUENCE [LARGE SCALE GENOMIC DNA]</scope>
    <source>
        <strain evidence="3 4">DSM 23650</strain>
    </source>
</reference>
<feature type="chain" id="PRO_5046789780" evidence="2">
    <location>
        <begin position="27"/>
        <end position="443"/>
    </location>
</feature>
<name>A0ABV2FQ41_9HYPH</name>
<evidence type="ECO:0000313" key="4">
    <source>
        <dbReference type="Proteomes" id="UP001549112"/>
    </source>
</evidence>
<dbReference type="EMBL" id="JBEPLT010000017">
    <property type="protein sequence ID" value="MET3560694.1"/>
    <property type="molecule type" value="Genomic_DNA"/>
</dbReference>
<dbReference type="InterPro" id="IPR011990">
    <property type="entry name" value="TPR-like_helical_dom_sf"/>
</dbReference>
<dbReference type="SUPFAM" id="SSF58104">
    <property type="entry name" value="Methyl-accepting chemotaxis protein (MCP) signaling domain"/>
    <property type="match status" value="1"/>
</dbReference>
<protein>
    <submittedName>
        <fullName evidence="3">TolA-binding protein</fullName>
    </submittedName>
</protein>
<keyword evidence="2" id="KW-0732">Signal</keyword>
<dbReference type="SUPFAM" id="SSF48452">
    <property type="entry name" value="TPR-like"/>
    <property type="match status" value="1"/>
</dbReference>
<accession>A0ABV2FQ41</accession>
<keyword evidence="4" id="KW-1185">Reference proteome</keyword>